<feature type="transmembrane region" description="Helical" evidence="9">
    <location>
        <begin position="168"/>
        <end position="192"/>
    </location>
</feature>
<dbReference type="PROSITE" id="PS51371">
    <property type="entry name" value="CBS"/>
    <property type="match status" value="2"/>
</dbReference>
<sequence length="882" mass="95938">MDSLPFLKTVVQGLNWFKSQHFARNAISTRYALAEACLIGIFSALAALLLKEGINFLGSYRLHLVNQWGAIYVLPLFGLILGGMAGFFVESISPSAAGGGIPQIKAALARAKVPLSFRVAFAKIVGTILVLGAGLTLGRRAPTVHIGAALAGELTRYVPTSPEHRRQMIAAGAAAGLAAGFNTPIAGVMFVVEELMRDISNLTLETAIVASFTGAVVSLILQSSNLQLPNRIIDIDNLVFLPMDIPFYLLLGIVAGILGALFNRSVLLSLRWNETLKIPLALRIGLAGLISGVIIALLPSFFQNNAGIREFLIRGELTTAQIALVFVSHYILTIIAAGSGAPGGLFAPALIMGSALGYLIGDFEGYISGTVATPTFSLVGMGALFTGVVRVPVTAIIIVFELNANFNLVLPLMISCAVAYISAETLESGSIYRYLLRNMGMELEETEDDYSSENNFLAHLTAEDVMQSQVETVAPDLTVAQLLELMSVSHHRGFPVVQDGKLVGIVTQSDLVKISAGKNQISIGEIMTKNPVVINADASLTDVLYLLNRYQLSRLPVLENTRLVGIITRTDIIRAEVNELKPEVTGKQNKFYTIYQTSSPAVGKGCILVPIAPDDDFRALFKIASAIASQRHYELEFVQVIKVPKYQDPSTIKVDARSSRHLMHTLERMGRKKKIPIHTRIVVAHYRSGVVLDIIKHKHINILLMGWKQNHHGQEFIFSRMIDSLINKAECELILVKLGKKQQYYPYASPDSGGFVLPMGGGPNVQEGLKLVPALMNIYDRKTLPTVWLTKVHSPEKTNINLRYLQSAARQLQKSIDTEIHVLPLASTSIVSAIIQVAEVHNSQLVILGASRDSLLKQAYKGNIPEAIANRLDTTVIIVRLP</sequence>
<dbReference type="InterPro" id="IPR000644">
    <property type="entry name" value="CBS_dom"/>
</dbReference>
<dbReference type="GO" id="GO:0005247">
    <property type="term" value="F:voltage-gated chloride channel activity"/>
    <property type="evidence" value="ECO:0007669"/>
    <property type="project" value="TreeGrafter"/>
</dbReference>
<keyword evidence="7" id="KW-0868">Chloride</keyword>
<dbReference type="CDD" id="cd01031">
    <property type="entry name" value="EriC"/>
    <property type="match status" value="1"/>
</dbReference>
<feature type="transmembrane region" description="Helical" evidence="9">
    <location>
        <begin position="280"/>
        <end position="298"/>
    </location>
</feature>
<feature type="domain" description="CBS" evidence="10">
    <location>
        <begin position="466"/>
        <end position="523"/>
    </location>
</feature>
<evidence type="ECO:0000256" key="9">
    <source>
        <dbReference type="SAM" id="Phobius"/>
    </source>
</evidence>
<dbReference type="RefSeq" id="WP_015220696.1">
    <property type="nucleotide sequence ID" value="NZ_CP138348.1"/>
</dbReference>
<accession>A0AAF0ZCV4</accession>
<dbReference type="InterPro" id="IPR014743">
    <property type="entry name" value="Cl-channel_core"/>
</dbReference>
<dbReference type="GO" id="GO:0005886">
    <property type="term" value="C:plasma membrane"/>
    <property type="evidence" value="ECO:0007669"/>
    <property type="project" value="TreeGrafter"/>
</dbReference>
<feature type="transmembrane region" description="Helical" evidence="9">
    <location>
        <begin position="318"/>
        <end position="337"/>
    </location>
</feature>
<feature type="transmembrane region" description="Helical" evidence="9">
    <location>
        <begin position="344"/>
        <end position="361"/>
    </location>
</feature>
<feature type="transmembrane region" description="Helical" evidence="9">
    <location>
        <begin position="204"/>
        <end position="225"/>
    </location>
</feature>
<feature type="transmembrane region" description="Helical" evidence="9">
    <location>
        <begin position="70"/>
        <end position="89"/>
    </location>
</feature>
<dbReference type="PRINTS" id="PR00762">
    <property type="entry name" value="CLCHANNEL"/>
</dbReference>
<feature type="transmembrane region" description="Helical" evidence="9">
    <location>
        <begin position="376"/>
        <end position="399"/>
    </location>
</feature>
<dbReference type="EMBL" id="CP138348">
    <property type="protein sequence ID" value="WPF87672.1"/>
    <property type="molecule type" value="Genomic_DNA"/>
</dbReference>
<reference evidence="11" key="1">
    <citation type="submission" date="2023-11" db="EMBL/GenBank/DDBJ databases">
        <title>Genome sequence of Cyanobacterium aponinum BCRC AL20115.</title>
        <authorList>
            <person name="Chang H.-Y."/>
            <person name="Lin K.-M."/>
            <person name="Hsueh H.-T."/>
            <person name="Chu H.-A."/>
            <person name="Kuo C.-H."/>
        </authorList>
    </citation>
    <scope>NUCLEOTIDE SEQUENCE</scope>
    <source>
        <strain evidence="11">AL20115</strain>
    </source>
</reference>
<dbReference type="SUPFAM" id="SSF54631">
    <property type="entry name" value="CBS-domain pair"/>
    <property type="match status" value="1"/>
</dbReference>
<dbReference type="SUPFAM" id="SSF81340">
    <property type="entry name" value="Clc chloride channel"/>
    <property type="match status" value="1"/>
</dbReference>
<dbReference type="SMART" id="SM00116">
    <property type="entry name" value="CBS"/>
    <property type="match status" value="2"/>
</dbReference>
<evidence type="ECO:0000256" key="8">
    <source>
        <dbReference type="PROSITE-ProRule" id="PRU00703"/>
    </source>
</evidence>
<dbReference type="PANTHER" id="PTHR45711:SF10">
    <property type="entry name" value="CHLORIDE CHANNEL PROTEIN"/>
    <property type="match status" value="1"/>
</dbReference>
<dbReference type="Gene3D" id="3.10.580.10">
    <property type="entry name" value="CBS-domain"/>
    <property type="match status" value="1"/>
</dbReference>
<organism evidence="11">
    <name type="scientific">Cyanobacterium aponinum AL20115</name>
    <dbReference type="NCBI Taxonomy" id="3090662"/>
    <lineage>
        <taxon>Bacteria</taxon>
        <taxon>Bacillati</taxon>
        <taxon>Cyanobacteriota</taxon>
        <taxon>Cyanophyceae</taxon>
        <taxon>Oscillatoriophycideae</taxon>
        <taxon>Chroococcales</taxon>
        <taxon>Geminocystaceae</taxon>
        <taxon>Cyanobacterium</taxon>
    </lineage>
</organism>
<keyword evidence="6 9" id="KW-0472">Membrane</keyword>
<evidence type="ECO:0000256" key="6">
    <source>
        <dbReference type="ARBA" id="ARBA00023136"/>
    </source>
</evidence>
<dbReference type="Pfam" id="PF00571">
    <property type="entry name" value="CBS"/>
    <property type="match status" value="2"/>
</dbReference>
<feature type="transmembrane region" description="Helical" evidence="9">
    <location>
        <begin position="245"/>
        <end position="268"/>
    </location>
</feature>
<dbReference type="InterPro" id="IPR006016">
    <property type="entry name" value="UspA"/>
</dbReference>
<evidence type="ECO:0000256" key="7">
    <source>
        <dbReference type="ARBA" id="ARBA00023214"/>
    </source>
</evidence>
<name>A0AAF0ZCV4_9CHRO</name>
<comment type="subcellular location">
    <subcellularLocation>
        <location evidence="1">Membrane</location>
        <topology evidence="1">Multi-pass membrane protein</topology>
    </subcellularLocation>
</comment>
<dbReference type="InterPro" id="IPR046342">
    <property type="entry name" value="CBS_dom_sf"/>
</dbReference>
<dbReference type="Pfam" id="PF00654">
    <property type="entry name" value="Voltage_CLC"/>
    <property type="match status" value="1"/>
</dbReference>
<dbReference type="SUPFAM" id="SSF52402">
    <property type="entry name" value="Adenine nucleotide alpha hydrolases-like"/>
    <property type="match status" value="2"/>
</dbReference>
<keyword evidence="4 9" id="KW-1133">Transmembrane helix</keyword>
<proteinExistence type="predicted"/>
<feature type="transmembrane region" description="Helical" evidence="9">
    <location>
        <begin position="115"/>
        <end position="135"/>
    </location>
</feature>
<gene>
    <name evidence="11" type="ORF">SAY89_12800</name>
</gene>
<feature type="domain" description="CBS" evidence="10">
    <location>
        <begin position="527"/>
        <end position="583"/>
    </location>
</feature>
<evidence type="ECO:0000313" key="11">
    <source>
        <dbReference type="EMBL" id="WPF87672.1"/>
    </source>
</evidence>
<keyword evidence="5" id="KW-0406">Ion transport</keyword>
<evidence type="ECO:0000256" key="3">
    <source>
        <dbReference type="ARBA" id="ARBA00022692"/>
    </source>
</evidence>
<evidence type="ECO:0000256" key="1">
    <source>
        <dbReference type="ARBA" id="ARBA00004141"/>
    </source>
</evidence>
<evidence type="ECO:0000259" key="10">
    <source>
        <dbReference type="PROSITE" id="PS51371"/>
    </source>
</evidence>
<dbReference type="CDD" id="cd00293">
    <property type="entry name" value="USP-like"/>
    <property type="match status" value="1"/>
</dbReference>
<evidence type="ECO:0000256" key="2">
    <source>
        <dbReference type="ARBA" id="ARBA00022448"/>
    </source>
</evidence>
<dbReference type="Gene3D" id="1.10.3080.10">
    <property type="entry name" value="Clc chloride channel"/>
    <property type="match status" value="1"/>
</dbReference>
<dbReference type="Gene3D" id="3.40.50.620">
    <property type="entry name" value="HUPs"/>
    <property type="match status" value="2"/>
</dbReference>
<feature type="transmembrane region" description="Helical" evidence="9">
    <location>
        <begin position="406"/>
        <end position="423"/>
    </location>
</feature>
<keyword evidence="3 9" id="KW-0812">Transmembrane</keyword>
<keyword evidence="8" id="KW-0129">CBS domain</keyword>
<dbReference type="Pfam" id="PF00582">
    <property type="entry name" value="Usp"/>
    <property type="match status" value="1"/>
</dbReference>
<dbReference type="PANTHER" id="PTHR45711">
    <property type="entry name" value="CHLORIDE CHANNEL PROTEIN"/>
    <property type="match status" value="1"/>
</dbReference>
<dbReference type="InterPro" id="IPR014729">
    <property type="entry name" value="Rossmann-like_a/b/a_fold"/>
</dbReference>
<protein>
    <submittedName>
        <fullName evidence="11">Chloride channel protein</fullName>
    </submittedName>
</protein>
<feature type="transmembrane region" description="Helical" evidence="9">
    <location>
        <begin position="31"/>
        <end position="50"/>
    </location>
</feature>
<dbReference type="InterPro" id="IPR001807">
    <property type="entry name" value="ClC"/>
</dbReference>
<evidence type="ECO:0000256" key="4">
    <source>
        <dbReference type="ARBA" id="ARBA00022989"/>
    </source>
</evidence>
<evidence type="ECO:0000256" key="5">
    <source>
        <dbReference type="ARBA" id="ARBA00023065"/>
    </source>
</evidence>
<dbReference type="AlphaFoldDB" id="A0AAF0ZCV4"/>
<keyword evidence="2" id="KW-0813">Transport</keyword>